<dbReference type="EMBL" id="AWWV01011044">
    <property type="protein sequence ID" value="OMO75099.1"/>
    <property type="molecule type" value="Genomic_DNA"/>
</dbReference>
<evidence type="ECO:0000313" key="1">
    <source>
        <dbReference type="EMBL" id="OMO75099.1"/>
    </source>
</evidence>
<dbReference type="OrthoDB" id="10405318at2759"/>
<proteinExistence type="predicted"/>
<dbReference type="AlphaFoldDB" id="A0A1R3HXM8"/>
<comment type="caution">
    <text evidence="1">The sequence shown here is derived from an EMBL/GenBank/DDBJ whole genome shotgun (WGS) entry which is preliminary data.</text>
</comment>
<dbReference type="Gramene" id="OMO75099">
    <property type="protein sequence ID" value="OMO75099"/>
    <property type="gene ID" value="CCACVL1_16347"/>
</dbReference>
<name>A0A1R3HXM8_COCAP</name>
<dbReference type="Proteomes" id="UP000188268">
    <property type="component" value="Unassembled WGS sequence"/>
</dbReference>
<accession>A0A1R3HXM8</accession>
<gene>
    <name evidence="1" type="ORF">CCACVL1_16347</name>
</gene>
<protein>
    <submittedName>
        <fullName evidence="1">Uncharacterized protein</fullName>
    </submittedName>
</protein>
<dbReference type="STRING" id="210143.A0A1R3HXM8"/>
<organism evidence="1 2">
    <name type="scientific">Corchorus capsularis</name>
    <name type="common">Jute</name>
    <dbReference type="NCBI Taxonomy" id="210143"/>
    <lineage>
        <taxon>Eukaryota</taxon>
        <taxon>Viridiplantae</taxon>
        <taxon>Streptophyta</taxon>
        <taxon>Embryophyta</taxon>
        <taxon>Tracheophyta</taxon>
        <taxon>Spermatophyta</taxon>
        <taxon>Magnoliopsida</taxon>
        <taxon>eudicotyledons</taxon>
        <taxon>Gunneridae</taxon>
        <taxon>Pentapetalae</taxon>
        <taxon>rosids</taxon>
        <taxon>malvids</taxon>
        <taxon>Malvales</taxon>
        <taxon>Malvaceae</taxon>
        <taxon>Grewioideae</taxon>
        <taxon>Apeibeae</taxon>
        <taxon>Corchorus</taxon>
    </lineage>
</organism>
<sequence>MVGTGQTCSESESWKAGEEPTFAAAIIELFCLLPHAASKFLDELVTSTIGSTPWPI</sequence>
<evidence type="ECO:0000313" key="2">
    <source>
        <dbReference type="Proteomes" id="UP000188268"/>
    </source>
</evidence>
<reference evidence="1 2" key="1">
    <citation type="submission" date="2013-09" db="EMBL/GenBank/DDBJ databases">
        <title>Corchorus capsularis genome sequencing.</title>
        <authorList>
            <person name="Alam M."/>
            <person name="Haque M.S."/>
            <person name="Islam M.S."/>
            <person name="Emdad E.M."/>
            <person name="Islam M.M."/>
            <person name="Ahmed B."/>
            <person name="Halim A."/>
            <person name="Hossen Q.M.M."/>
            <person name="Hossain M.Z."/>
            <person name="Ahmed R."/>
            <person name="Khan M.M."/>
            <person name="Islam R."/>
            <person name="Rashid M.M."/>
            <person name="Khan S.A."/>
            <person name="Rahman M.S."/>
            <person name="Alam M."/>
        </authorList>
    </citation>
    <scope>NUCLEOTIDE SEQUENCE [LARGE SCALE GENOMIC DNA]</scope>
    <source>
        <strain evidence="2">cv. CVL-1</strain>
        <tissue evidence="1">Whole seedling</tissue>
    </source>
</reference>
<keyword evidence="2" id="KW-1185">Reference proteome</keyword>